<keyword evidence="2" id="KW-1185">Reference proteome</keyword>
<accession>A0AAV2SG06</accession>
<gene>
    <name evidence="1" type="ORF">MNOR_LOCUS36303</name>
</gene>
<name>A0AAV2SG06_MEGNR</name>
<evidence type="ECO:0000313" key="1">
    <source>
        <dbReference type="EMBL" id="CAL4188661.1"/>
    </source>
</evidence>
<organism evidence="1 2">
    <name type="scientific">Meganyctiphanes norvegica</name>
    <name type="common">Northern krill</name>
    <name type="synonym">Thysanopoda norvegica</name>
    <dbReference type="NCBI Taxonomy" id="48144"/>
    <lineage>
        <taxon>Eukaryota</taxon>
        <taxon>Metazoa</taxon>
        <taxon>Ecdysozoa</taxon>
        <taxon>Arthropoda</taxon>
        <taxon>Crustacea</taxon>
        <taxon>Multicrustacea</taxon>
        <taxon>Malacostraca</taxon>
        <taxon>Eumalacostraca</taxon>
        <taxon>Eucarida</taxon>
        <taxon>Euphausiacea</taxon>
        <taxon>Euphausiidae</taxon>
        <taxon>Meganyctiphanes</taxon>
    </lineage>
</organism>
<reference evidence="1 2" key="1">
    <citation type="submission" date="2024-05" db="EMBL/GenBank/DDBJ databases">
        <authorList>
            <person name="Wallberg A."/>
        </authorList>
    </citation>
    <scope>NUCLEOTIDE SEQUENCE [LARGE SCALE GENOMIC DNA]</scope>
</reference>
<proteinExistence type="predicted"/>
<dbReference type="AlphaFoldDB" id="A0AAV2SG06"/>
<dbReference type="Proteomes" id="UP001497623">
    <property type="component" value="Unassembled WGS sequence"/>
</dbReference>
<dbReference type="EMBL" id="CAXKWB010065152">
    <property type="protein sequence ID" value="CAL4188661.1"/>
    <property type="molecule type" value="Genomic_DNA"/>
</dbReference>
<feature type="non-terminal residue" evidence="1">
    <location>
        <position position="155"/>
    </location>
</feature>
<comment type="caution">
    <text evidence="1">The sequence shown here is derived from an EMBL/GenBank/DDBJ whole genome shotgun (WGS) entry which is preliminary data.</text>
</comment>
<protein>
    <submittedName>
        <fullName evidence="1">Uncharacterized protein</fullName>
    </submittedName>
</protein>
<sequence length="155" mass="18868">MRRRNIIKEKTKSNYKTRLSPELQEHMAIIKNRYYSVPEFHEILKAIEYFEPWIWHELHTHYGRIISKETINEIMADDTPPNNVTDKDSLGLILTLLTAEALKQDFDNVLVYVRFLRECYLDFDDETGKSRLRKPEEQERVKRLLHVQFRLYRKW</sequence>
<evidence type="ECO:0000313" key="2">
    <source>
        <dbReference type="Proteomes" id="UP001497623"/>
    </source>
</evidence>